<dbReference type="RefSeq" id="WP_311786113.1">
    <property type="nucleotide sequence ID" value="NZ_JALDYY010000003.1"/>
</dbReference>
<dbReference type="GO" id="GO:0016874">
    <property type="term" value="F:ligase activity"/>
    <property type="evidence" value="ECO:0007669"/>
    <property type="project" value="UniProtKB-KW"/>
</dbReference>
<proteinExistence type="predicted"/>
<dbReference type="PANTHER" id="PTHR18866">
    <property type="entry name" value="CARBOXYLASE:PYRUVATE/ACETYL-COA/PROPIONYL-COA CARBOXYLASE"/>
    <property type="match status" value="1"/>
</dbReference>
<dbReference type="Pfam" id="PF00289">
    <property type="entry name" value="Biotin_carb_N"/>
    <property type="match status" value="1"/>
</dbReference>
<dbReference type="SUPFAM" id="SSF52440">
    <property type="entry name" value="PreATP-grasp domain"/>
    <property type="match status" value="1"/>
</dbReference>
<comment type="caution">
    <text evidence="11">The sequence shown here is derived from an EMBL/GenBank/DDBJ whole genome shotgun (WGS) entry which is preliminary data.</text>
</comment>
<evidence type="ECO:0000313" key="12">
    <source>
        <dbReference type="Proteomes" id="UP001161580"/>
    </source>
</evidence>
<dbReference type="InterPro" id="IPR048429">
    <property type="entry name" value="MCC_alpha_BT"/>
</dbReference>
<reference evidence="11" key="1">
    <citation type="submission" date="2022-03" db="EMBL/GenBank/DDBJ databases">
        <title>Fererhizobium litorale gen. nov., sp. nov., isolated from sandy sediments of the Sea of Japan seashore.</title>
        <authorList>
            <person name="Romanenko L."/>
            <person name="Kurilenko V."/>
            <person name="Otstavnykh N."/>
            <person name="Svetashev V."/>
            <person name="Tekutyeva L."/>
            <person name="Isaeva M."/>
            <person name="Mikhailov V."/>
        </authorList>
    </citation>
    <scope>NUCLEOTIDE SEQUENCE</scope>
    <source>
        <strain evidence="11">KMM 9576</strain>
    </source>
</reference>
<dbReference type="SUPFAM" id="SSF56059">
    <property type="entry name" value="Glutathione synthetase ATP-binding domain-like"/>
    <property type="match status" value="1"/>
</dbReference>
<dbReference type="SUPFAM" id="SSF51230">
    <property type="entry name" value="Single hybrid motif"/>
    <property type="match status" value="1"/>
</dbReference>
<sequence length="661" mass="70277">MFGKILIANRGEIACRIMRTARRLGVGTVAIYSDADRTAMHVEDADEAYRVGPAAAAESYLDIGRIVEIARRCGAEAVHPGYGFLSENPSFAEALEQAGIVFVGPPAGAIRAMGLKDAAKALMERSGVPVVPGYHGVDQDPSRLEEQAAEVGYPVLVKARAGGGGKGMRRVDDPADLAAAIESARREALASFGDGGLLIEKCLTRPRHIEIQIFADHHGNAVHLFERDCSAQRRHQKVIEEAPAPGMTEEMRLAMGEAAVRAARAVGYVGAGTVEFIADVTGGLDSDRFYFMEMNTRLQVEHPVTEAITGHDLVEWQLRIAAGEPLPRTQENLSINGWAFEARIYAENPATGFLPSTGRLALFDPPMGVRVDTGVRTGDTITPYYDPMIAKVVVHGKTRVQALQRLGRALAETRIAGVSTNTEFLARLCAEEDFASGNVDTGLIDRALPQLTAELPPDANATAIAALAVLGVLNPPSQGDPWQSLAGWRLWGQGTQHVDLLRHGERIGLPVEFLSKGCFGVSVDGTTVKIRPLARDGTKQRIDFGDRIVDVVAARDGAMITVFVDGGAHIFNVPDPLAVSTATGPDADHVVAPMPGLVTIVATSAGARVKKGEALITMEAMKMELTLTAPRDGTIAEISVAPGDQVADGVLLVTLAEEPGA</sequence>
<dbReference type="PROSITE" id="PS50979">
    <property type="entry name" value="BC"/>
    <property type="match status" value="1"/>
</dbReference>
<dbReference type="InterPro" id="IPR050856">
    <property type="entry name" value="Biotin_carboxylase_complex"/>
</dbReference>
<evidence type="ECO:0000259" key="8">
    <source>
        <dbReference type="PROSITE" id="PS50968"/>
    </source>
</evidence>
<evidence type="ECO:0000256" key="2">
    <source>
        <dbReference type="ARBA" id="ARBA00022598"/>
    </source>
</evidence>
<name>A0AAE3Q9U0_9HYPH</name>
<dbReference type="PROSITE" id="PS50968">
    <property type="entry name" value="BIOTINYL_LIPOYL"/>
    <property type="match status" value="1"/>
</dbReference>
<dbReference type="InterPro" id="IPR016185">
    <property type="entry name" value="PreATP-grasp_dom_sf"/>
</dbReference>
<dbReference type="EMBL" id="JALDYZ010000003">
    <property type="protein sequence ID" value="MDI7921862.1"/>
    <property type="molecule type" value="Genomic_DNA"/>
</dbReference>
<dbReference type="FunFam" id="3.40.50.20:FF:000010">
    <property type="entry name" value="Propionyl-CoA carboxylase subunit alpha"/>
    <property type="match status" value="1"/>
</dbReference>
<comment type="cofactor">
    <cofactor evidence="1">
        <name>biotin</name>
        <dbReference type="ChEBI" id="CHEBI:57586"/>
    </cofactor>
</comment>
<dbReference type="GO" id="GO:0046872">
    <property type="term" value="F:metal ion binding"/>
    <property type="evidence" value="ECO:0007669"/>
    <property type="project" value="InterPro"/>
</dbReference>
<evidence type="ECO:0000256" key="7">
    <source>
        <dbReference type="PROSITE-ProRule" id="PRU00409"/>
    </source>
</evidence>
<dbReference type="InterPro" id="IPR011761">
    <property type="entry name" value="ATP-grasp"/>
</dbReference>
<evidence type="ECO:0000256" key="1">
    <source>
        <dbReference type="ARBA" id="ARBA00001953"/>
    </source>
</evidence>
<dbReference type="InterPro" id="IPR005482">
    <property type="entry name" value="Biotin_COase_C"/>
</dbReference>
<dbReference type="PROSITE" id="PS00867">
    <property type="entry name" value="CPSASE_2"/>
    <property type="match status" value="1"/>
</dbReference>
<dbReference type="FunFam" id="2.40.50.100:FF:000003">
    <property type="entry name" value="Acetyl-CoA carboxylase biotin carboxyl carrier protein"/>
    <property type="match status" value="1"/>
</dbReference>
<evidence type="ECO:0000256" key="6">
    <source>
        <dbReference type="ARBA" id="ARBA00023267"/>
    </source>
</evidence>
<feature type="domain" description="Biotin carboxylation" evidence="10">
    <location>
        <begin position="1"/>
        <end position="449"/>
    </location>
</feature>
<evidence type="ECO:0000256" key="3">
    <source>
        <dbReference type="ARBA" id="ARBA00022741"/>
    </source>
</evidence>
<accession>A0AAE3Q9U0</accession>
<protein>
    <submittedName>
        <fullName evidence="11">Acetyl/propionyl/methylcrotonyl-CoA carboxylase subunit alpha</fullName>
    </submittedName>
</protein>
<dbReference type="InterPro" id="IPR011054">
    <property type="entry name" value="Rudment_hybrid_motif"/>
</dbReference>
<dbReference type="InterPro" id="IPR005479">
    <property type="entry name" value="CPAse_ATP-bd"/>
</dbReference>
<dbReference type="SMART" id="SM00878">
    <property type="entry name" value="Biotin_carb_C"/>
    <property type="match status" value="1"/>
</dbReference>
<dbReference type="Pfam" id="PF21139">
    <property type="entry name" value="BT_MCC_alpha"/>
    <property type="match status" value="1"/>
</dbReference>
<evidence type="ECO:0000259" key="10">
    <source>
        <dbReference type="PROSITE" id="PS50979"/>
    </source>
</evidence>
<dbReference type="Pfam" id="PF02786">
    <property type="entry name" value="CPSase_L_D2"/>
    <property type="match status" value="1"/>
</dbReference>
<dbReference type="PROSITE" id="PS50975">
    <property type="entry name" value="ATP_GRASP"/>
    <property type="match status" value="1"/>
</dbReference>
<dbReference type="Gene3D" id="3.30.470.20">
    <property type="entry name" value="ATP-grasp fold, B domain"/>
    <property type="match status" value="1"/>
</dbReference>
<dbReference type="CDD" id="cd06850">
    <property type="entry name" value="biotinyl_domain"/>
    <property type="match status" value="1"/>
</dbReference>
<evidence type="ECO:0000313" key="11">
    <source>
        <dbReference type="EMBL" id="MDI7921862.1"/>
    </source>
</evidence>
<dbReference type="AlphaFoldDB" id="A0AAE3Q9U0"/>
<dbReference type="FunFam" id="3.30.1490.20:FF:000003">
    <property type="entry name" value="acetyl-CoA carboxylase isoform X1"/>
    <property type="match status" value="1"/>
</dbReference>
<keyword evidence="4 7" id="KW-0067">ATP-binding</keyword>
<dbReference type="NCBIfam" id="NF006367">
    <property type="entry name" value="PRK08591.1"/>
    <property type="match status" value="1"/>
</dbReference>
<feature type="domain" description="Lipoyl-binding" evidence="8">
    <location>
        <begin position="579"/>
        <end position="656"/>
    </location>
</feature>
<dbReference type="PANTHER" id="PTHR18866:SF33">
    <property type="entry name" value="METHYLCROTONOYL-COA CARBOXYLASE SUBUNIT ALPHA, MITOCHONDRIAL-RELATED"/>
    <property type="match status" value="1"/>
</dbReference>
<dbReference type="InterPro" id="IPR011764">
    <property type="entry name" value="Biotin_carboxylation_dom"/>
</dbReference>
<keyword evidence="12" id="KW-1185">Reference proteome</keyword>
<dbReference type="InterPro" id="IPR005481">
    <property type="entry name" value="BC-like_N"/>
</dbReference>
<dbReference type="FunFam" id="3.30.470.20:FF:000028">
    <property type="entry name" value="Methylcrotonoyl-CoA carboxylase subunit alpha, mitochondrial"/>
    <property type="match status" value="1"/>
</dbReference>
<keyword evidence="6" id="KW-0092">Biotin</keyword>
<dbReference type="Gene3D" id="3.30.700.40">
    <property type="match status" value="1"/>
</dbReference>
<keyword evidence="3 7" id="KW-0547">Nucleotide-binding</keyword>
<dbReference type="InterPro" id="IPR001882">
    <property type="entry name" value="Biotin_BS"/>
</dbReference>
<organism evidence="11 12">
    <name type="scientific">Ferirhizobium litorale</name>
    <dbReference type="NCBI Taxonomy" id="2927786"/>
    <lineage>
        <taxon>Bacteria</taxon>
        <taxon>Pseudomonadati</taxon>
        <taxon>Pseudomonadota</taxon>
        <taxon>Alphaproteobacteria</taxon>
        <taxon>Hyphomicrobiales</taxon>
        <taxon>Rhizobiaceae</taxon>
        <taxon>Ferirhizobium</taxon>
    </lineage>
</organism>
<dbReference type="PROSITE" id="PS00188">
    <property type="entry name" value="BIOTIN"/>
    <property type="match status" value="1"/>
</dbReference>
<keyword evidence="5" id="KW-0809">Transit peptide</keyword>
<dbReference type="Proteomes" id="UP001161580">
    <property type="component" value="Unassembled WGS sequence"/>
</dbReference>
<dbReference type="InterPro" id="IPR011053">
    <property type="entry name" value="Single_hybrid_motif"/>
</dbReference>
<feature type="domain" description="ATP-grasp" evidence="9">
    <location>
        <begin position="120"/>
        <end position="322"/>
    </location>
</feature>
<dbReference type="InterPro" id="IPR000089">
    <property type="entry name" value="Biotin_lipoyl"/>
</dbReference>
<keyword evidence="2" id="KW-0436">Ligase</keyword>
<gene>
    <name evidence="11" type="ORF">MRS75_07145</name>
</gene>
<dbReference type="Pfam" id="PF02785">
    <property type="entry name" value="Biotin_carb_C"/>
    <property type="match status" value="1"/>
</dbReference>
<evidence type="ECO:0000259" key="9">
    <source>
        <dbReference type="PROSITE" id="PS50975"/>
    </source>
</evidence>
<dbReference type="Pfam" id="PF00364">
    <property type="entry name" value="Biotin_lipoyl"/>
    <property type="match status" value="1"/>
</dbReference>
<dbReference type="SUPFAM" id="SSF51246">
    <property type="entry name" value="Rudiment single hybrid motif"/>
    <property type="match status" value="1"/>
</dbReference>
<evidence type="ECO:0000256" key="4">
    <source>
        <dbReference type="ARBA" id="ARBA00022840"/>
    </source>
</evidence>
<dbReference type="Gene3D" id="2.40.50.100">
    <property type="match status" value="1"/>
</dbReference>
<dbReference type="GO" id="GO:0005524">
    <property type="term" value="F:ATP binding"/>
    <property type="evidence" value="ECO:0007669"/>
    <property type="project" value="UniProtKB-UniRule"/>
</dbReference>
<evidence type="ECO:0000256" key="5">
    <source>
        <dbReference type="ARBA" id="ARBA00022946"/>
    </source>
</evidence>